<protein>
    <recommendedName>
        <fullName evidence="5">Pentacotripeptide-repeat region of PRORP domain-containing protein</fullName>
    </recommendedName>
</protein>
<dbReference type="GO" id="GO:0003729">
    <property type="term" value="F:mRNA binding"/>
    <property type="evidence" value="ECO:0000318"/>
    <property type="project" value="GO_Central"/>
</dbReference>
<accession>H3GNX4</accession>
<keyword evidence="4" id="KW-1185">Reference proteome</keyword>
<dbReference type="VEuPathDB" id="FungiDB:KRP22_2504"/>
<evidence type="ECO:0000256" key="1">
    <source>
        <dbReference type="ARBA" id="ARBA00022737"/>
    </source>
</evidence>
<dbReference type="HOGENOM" id="CLU_024961_0_0_1"/>
<dbReference type="EnsemblProtists" id="Phyra78343">
    <property type="protein sequence ID" value="Phyra78343"/>
    <property type="gene ID" value="Phyra78343"/>
</dbReference>
<dbReference type="eggNOG" id="ENOG502SNJW">
    <property type="taxonomic scope" value="Eukaryota"/>
</dbReference>
<sequence>MLRQSIRCAIASGRHVSLLHDATRALPCAPYVTPSSALAWNCFAVVSSRALSQIPVPEPSEPPQKLQKMRTRRAKNPKASANESARQNAILSRLRAAPGDTDVALEVFAAIQSANGSGLSKDVASTLLTTFVSEKKLNRAVQVLELCGKQKVDLQVPAYANFITCCYKTKDFDAALKGFDLLRGVKLVPSNFVYTTALLAAHKAQQDGLVLKILEQMLNDAKPHTSRAFQLALSAAVKSREHELVLRLMECSESLDVELTSEHYHFVLKSYAAVGDLQAVLGTRDTLQQQGFNLTDDGLHWLVHCACKADHWDLVQDLLAPLTPGVGPGEAVVATLSAFNAAIAAYANKERWAKVVDVYNIMSEPLRAELKGWHLGAVIMGHAKAESKELKLHALEIFSERKEKVNAFAYGGAITALLETDRFDAALALAQEMKVKDITWGKSVYQAVALALIRRGTPEEAVQLLESSVQRMGIGPDGYIDIIQFYTDRHPPCDAEDA</sequence>
<proteinExistence type="predicted"/>
<organism evidence="3 4">
    <name type="scientific">Phytophthora ramorum</name>
    <name type="common">Sudden oak death agent</name>
    <dbReference type="NCBI Taxonomy" id="164328"/>
    <lineage>
        <taxon>Eukaryota</taxon>
        <taxon>Sar</taxon>
        <taxon>Stramenopiles</taxon>
        <taxon>Oomycota</taxon>
        <taxon>Peronosporomycetes</taxon>
        <taxon>Peronosporales</taxon>
        <taxon>Peronosporaceae</taxon>
        <taxon>Phytophthora</taxon>
    </lineage>
</organism>
<dbReference type="OMA" id="KPHISAY"/>
<evidence type="ECO:0008006" key="5">
    <source>
        <dbReference type="Google" id="ProtNLM"/>
    </source>
</evidence>
<dbReference type="STRING" id="164328.H3GNX4"/>
<keyword evidence="1" id="KW-0677">Repeat</keyword>
<dbReference type="AlphaFoldDB" id="H3GNX4"/>
<dbReference type="EMBL" id="DS566028">
    <property type="status" value="NOT_ANNOTATED_CDS"/>
    <property type="molecule type" value="Genomic_DNA"/>
</dbReference>
<dbReference type="InParanoid" id="H3GNX4"/>
<dbReference type="Gene3D" id="1.25.40.10">
    <property type="entry name" value="Tetratricopeptide repeat domain"/>
    <property type="match status" value="3"/>
</dbReference>
<evidence type="ECO:0000313" key="4">
    <source>
        <dbReference type="Proteomes" id="UP000005238"/>
    </source>
</evidence>
<name>H3GNX4_PHYRM</name>
<dbReference type="PANTHER" id="PTHR47447:SF17">
    <property type="entry name" value="OS12G0638900 PROTEIN"/>
    <property type="match status" value="1"/>
</dbReference>
<reference evidence="3" key="2">
    <citation type="submission" date="2015-06" db="UniProtKB">
        <authorList>
            <consortium name="EnsemblProtists"/>
        </authorList>
    </citation>
    <scope>IDENTIFICATION</scope>
    <source>
        <strain evidence="3">Pr102</strain>
    </source>
</reference>
<dbReference type="InterPro" id="IPR011990">
    <property type="entry name" value="TPR-like_helical_dom_sf"/>
</dbReference>
<reference evidence="4" key="1">
    <citation type="journal article" date="2006" name="Science">
        <title>Phytophthora genome sequences uncover evolutionary origins and mechanisms of pathogenesis.</title>
        <authorList>
            <person name="Tyler B.M."/>
            <person name="Tripathy S."/>
            <person name="Zhang X."/>
            <person name="Dehal P."/>
            <person name="Jiang R.H."/>
            <person name="Aerts A."/>
            <person name="Arredondo F.D."/>
            <person name="Baxter L."/>
            <person name="Bensasson D."/>
            <person name="Beynon J.L."/>
            <person name="Chapman J."/>
            <person name="Damasceno C.M."/>
            <person name="Dorrance A.E."/>
            <person name="Dou D."/>
            <person name="Dickerman A.W."/>
            <person name="Dubchak I.L."/>
            <person name="Garbelotto M."/>
            <person name="Gijzen M."/>
            <person name="Gordon S.G."/>
            <person name="Govers F."/>
            <person name="Grunwald N.J."/>
            <person name="Huang W."/>
            <person name="Ivors K.L."/>
            <person name="Jones R.W."/>
            <person name="Kamoun S."/>
            <person name="Krampis K."/>
            <person name="Lamour K.H."/>
            <person name="Lee M.K."/>
            <person name="McDonald W.H."/>
            <person name="Medina M."/>
            <person name="Meijer H.J."/>
            <person name="Nordberg E.K."/>
            <person name="Maclean D.J."/>
            <person name="Ospina-Giraldo M.D."/>
            <person name="Morris P.F."/>
            <person name="Phuntumart V."/>
            <person name="Putnam N.H."/>
            <person name="Rash S."/>
            <person name="Rose J.K."/>
            <person name="Sakihama Y."/>
            <person name="Salamov A.A."/>
            <person name="Savidor A."/>
            <person name="Scheuring C.F."/>
            <person name="Smith B.M."/>
            <person name="Sobral B.W."/>
            <person name="Terry A."/>
            <person name="Torto-Alalibo T.A."/>
            <person name="Win J."/>
            <person name="Xu Z."/>
            <person name="Zhang H."/>
            <person name="Grigoriev I.V."/>
            <person name="Rokhsar D.S."/>
            <person name="Boore J.L."/>
        </authorList>
    </citation>
    <scope>NUCLEOTIDE SEQUENCE [LARGE SCALE GENOMIC DNA]</scope>
    <source>
        <strain evidence="4">Pr102</strain>
    </source>
</reference>
<dbReference type="VEuPathDB" id="FungiDB:KRP23_4253"/>
<dbReference type="PANTHER" id="PTHR47447">
    <property type="entry name" value="OS03G0856100 PROTEIN"/>
    <property type="match status" value="1"/>
</dbReference>
<feature type="region of interest" description="Disordered" evidence="2">
    <location>
        <begin position="54"/>
        <end position="84"/>
    </location>
</feature>
<evidence type="ECO:0000313" key="3">
    <source>
        <dbReference type="EnsemblProtists" id="Phyra78343"/>
    </source>
</evidence>
<dbReference type="Proteomes" id="UP000005238">
    <property type="component" value="Unassembled WGS sequence"/>
</dbReference>
<feature type="compositionally biased region" description="Basic residues" evidence="2">
    <location>
        <begin position="67"/>
        <end position="76"/>
    </location>
</feature>
<evidence type="ECO:0000256" key="2">
    <source>
        <dbReference type="SAM" id="MobiDB-lite"/>
    </source>
</evidence>